<reference evidence="1" key="1">
    <citation type="submission" date="2022-07" db="EMBL/GenBank/DDBJ databases">
        <title>Genome Sequence of Lecanicillium saksenae.</title>
        <authorList>
            <person name="Buettner E."/>
        </authorList>
    </citation>
    <scope>NUCLEOTIDE SEQUENCE</scope>
    <source>
        <strain evidence="1">VT-O1</strain>
    </source>
</reference>
<dbReference type="EMBL" id="JANAKD010000561">
    <property type="protein sequence ID" value="KAJ3492764.1"/>
    <property type="molecule type" value="Genomic_DNA"/>
</dbReference>
<accession>A0ACC1QVP4</accession>
<protein>
    <submittedName>
        <fullName evidence="1">Uncharacterized protein</fullName>
    </submittedName>
</protein>
<dbReference type="Proteomes" id="UP001148737">
    <property type="component" value="Unassembled WGS sequence"/>
</dbReference>
<name>A0ACC1QVP4_9HYPO</name>
<sequence>MSSKTPAQDESLGEGIQEQLRCVEQFYRVFGRDAIRTTPTANIGLERARMRHKLMQEENQEYLDAAEAGDAIEVADALGDQLYVLCGTIIAHGMQDIIEDVFAEIHRSNMTKLGPDGKPIYREGDGKIVKGPNYTRPCLKDIVESRMVIEKKN</sequence>
<organism evidence="1 2">
    <name type="scientific">Lecanicillium saksenae</name>
    <dbReference type="NCBI Taxonomy" id="468837"/>
    <lineage>
        <taxon>Eukaryota</taxon>
        <taxon>Fungi</taxon>
        <taxon>Dikarya</taxon>
        <taxon>Ascomycota</taxon>
        <taxon>Pezizomycotina</taxon>
        <taxon>Sordariomycetes</taxon>
        <taxon>Hypocreomycetidae</taxon>
        <taxon>Hypocreales</taxon>
        <taxon>Cordycipitaceae</taxon>
        <taxon>Lecanicillium</taxon>
    </lineage>
</organism>
<keyword evidence="2" id="KW-1185">Reference proteome</keyword>
<proteinExistence type="predicted"/>
<gene>
    <name evidence="1" type="ORF">NLG97_g5161</name>
</gene>
<evidence type="ECO:0000313" key="2">
    <source>
        <dbReference type="Proteomes" id="UP001148737"/>
    </source>
</evidence>
<evidence type="ECO:0000313" key="1">
    <source>
        <dbReference type="EMBL" id="KAJ3492764.1"/>
    </source>
</evidence>
<comment type="caution">
    <text evidence="1">The sequence shown here is derived from an EMBL/GenBank/DDBJ whole genome shotgun (WGS) entry which is preliminary data.</text>
</comment>